<evidence type="ECO:0000313" key="3">
    <source>
        <dbReference type="Proteomes" id="UP001551675"/>
    </source>
</evidence>
<evidence type="ECO:0000313" key="2">
    <source>
        <dbReference type="EMBL" id="MEV0967919.1"/>
    </source>
</evidence>
<evidence type="ECO:0000256" key="1">
    <source>
        <dbReference type="SAM" id="MobiDB-lite"/>
    </source>
</evidence>
<feature type="compositionally biased region" description="Acidic residues" evidence="1">
    <location>
        <begin position="52"/>
        <end position="63"/>
    </location>
</feature>
<keyword evidence="3" id="KW-1185">Reference proteome</keyword>
<sequence length="187" mass="19763">MRRSPAVLLAIIGFVVAIGAAFVLTLTSLLPAQDQTDLGSAAAPSPSASQVADEEPEEDEDVPPEQRLPAGTALPLRIDQETRDLLSAAARAAVDPSGPAKRAVDVTDSGTIYYGEIYGTTPDADAYYVVASIDRLYFWELEGNGPWQYRGDYDARVCMPPVPSVLNKAWGAPFGGGPTPNPVPTCS</sequence>
<reference evidence="2 3" key="1">
    <citation type="submission" date="2024-06" db="EMBL/GenBank/DDBJ databases">
        <title>The Natural Products Discovery Center: Release of the First 8490 Sequenced Strains for Exploring Actinobacteria Biosynthetic Diversity.</title>
        <authorList>
            <person name="Kalkreuter E."/>
            <person name="Kautsar S.A."/>
            <person name="Yang D."/>
            <person name="Bader C.D."/>
            <person name="Teijaro C.N."/>
            <person name="Fluegel L."/>
            <person name="Davis C.M."/>
            <person name="Simpson J.R."/>
            <person name="Lauterbach L."/>
            <person name="Steele A.D."/>
            <person name="Gui C."/>
            <person name="Meng S."/>
            <person name="Li G."/>
            <person name="Viehrig K."/>
            <person name="Ye F."/>
            <person name="Su P."/>
            <person name="Kiefer A.F."/>
            <person name="Nichols A."/>
            <person name="Cepeda A.J."/>
            <person name="Yan W."/>
            <person name="Fan B."/>
            <person name="Jiang Y."/>
            <person name="Adhikari A."/>
            <person name="Zheng C.-J."/>
            <person name="Schuster L."/>
            <person name="Cowan T.M."/>
            <person name="Smanski M.J."/>
            <person name="Chevrette M.G."/>
            <person name="De Carvalho L.P.S."/>
            <person name="Shen B."/>
        </authorList>
    </citation>
    <scope>NUCLEOTIDE SEQUENCE [LARGE SCALE GENOMIC DNA]</scope>
    <source>
        <strain evidence="2 3">NPDC050100</strain>
    </source>
</reference>
<name>A0ABV3G8M9_MICGL</name>
<dbReference type="RefSeq" id="WP_358130077.1">
    <property type="nucleotide sequence ID" value="NZ_JBFALK010000002.1"/>
</dbReference>
<gene>
    <name evidence="2" type="ORF">AB0I59_04745</name>
</gene>
<feature type="compositionally biased region" description="Low complexity" evidence="1">
    <location>
        <begin position="40"/>
        <end position="49"/>
    </location>
</feature>
<organism evidence="2 3">
    <name type="scientific">Microtetraspora glauca</name>
    <dbReference type="NCBI Taxonomy" id="1996"/>
    <lineage>
        <taxon>Bacteria</taxon>
        <taxon>Bacillati</taxon>
        <taxon>Actinomycetota</taxon>
        <taxon>Actinomycetes</taxon>
        <taxon>Streptosporangiales</taxon>
        <taxon>Streptosporangiaceae</taxon>
        <taxon>Microtetraspora</taxon>
    </lineage>
</organism>
<proteinExistence type="predicted"/>
<evidence type="ECO:0008006" key="4">
    <source>
        <dbReference type="Google" id="ProtNLM"/>
    </source>
</evidence>
<feature type="region of interest" description="Disordered" evidence="1">
    <location>
        <begin position="37"/>
        <end position="74"/>
    </location>
</feature>
<accession>A0ABV3G8M9</accession>
<comment type="caution">
    <text evidence="2">The sequence shown here is derived from an EMBL/GenBank/DDBJ whole genome shotgun (WGS) entry which is preliminary data.</text>
</comment>
<dbReference type="Proteomes" id="UP001551675">
    <property type="component" value="Unassembled WGS sequence"/>
</dbReference>
<protein>
    <recommendedName>
        <fullName evidence="4">DUF2510 domain-containing protein</fullName>
    </recommendedName>
</protein>
<dbReference type="EMBL" id="JBFALK010000002">
    <property type="protein sequence ID" value="MEV0967919.1"/>
    <property type="molecule type" value="Genomic_DNA"/>
</dbReference>